<dbReference type="EC" id="4.99.1.9" evidence="7"/>
<evidence type="ECO:0000256" key="2">
    <source>
        <dbReference type="ARBA" id="ARBA00023004"/>
    </source>
</evidence>
<comment type="catalytic activity">
    <reaction evidence="6">
        <text>Fe-coproporphyrin III + 2 H(+) = coproporphyrin III + Fe(2+)</text>
        <dbReference type="Rhea" id="RHEA:49572"/>
        <dbReference type="ChEBI" id="CHEBI:15378"/>
        <dbReference type="ChEBI" id="CHEBI:29033"/>
        <dbReference type="ChEBI" id="CHEBI:68438"/>
        <dbReference type="ChEBI" id="CHEBI:131725"/>
        <dbReference type="EC" id="4.99.1.9"/>
    </reaction>
    <physiologicalReaction direction="right-to-left" evidence="6">
        <dbReference type="Rhea" id="RHEA:49574"/>
    </physiologicalReaction>
</comment>
<dbReference type="InterPro" id="IPR033644">
    <property type="entry name" value="Ferrochelatase_C"/>
</dbReference>
<comment type="function">
    <text evidence="7">Involved in coproporphyrin-dependent heme b biosynthesis. Catalyzes the insertion of ferrous iron into coproporphyrin III to form Fe-coproporphyrin III.</text>
</comment>
<feature type="binding site" evidence="7">
    <location>
        <position position="139"/>
    </location>
    <ligand>
        <name>Fe-coproporphyrin III</name>
        <dbReference type="ChEBI" id="CHEBI:68438"/>
    </ligand>
</feature>
<evidence type="ECO:0000256" key="7">
    <source>
        <dbReference type="HAMAP-Rule" id="MF_00323"/>
    </source>
</evidence>
<comment type="subcellular location">
    <subcellularLocation>
        <location evidence="7">Cytoplasm</location>
    </subcellularLocation>
</comment>
<dbReference type="CDD" id="cd03411">
    <property type="entry name" value="Ferrochelatase_N"/>
    <property type="match status" value="1"/>
</dbReference>
<keyword evidence="2 7" id="KW-0408">Iron</keyword>
<comment type="similarity">
    <text evidence="7 8">Belongs to the ferrochelatase family.</text>
</comment>
<dbReference type="HOGENOM" id="CLU_018884_2_0_11"/>
<feature type="binding site" evidence="7">
    <location>
        <position position="202"/>
    </location>
    <ligand>
        <name>Fe(2+)</name>
        <dbReference type="ChEBI" id="CHEBI:29033"/>
    </ligand>
</feature>
<gene>
    <name evidence="9" type="primary">hemH</name>
    <name evidence="7" type="synonym">cpfC</name>
    <name evidence="9" type="ORF">UL82_05355</name>
</gene>
<dbReference type="GO" id="GO:0006783">
    <property type="term" value="P:heme biosynthetic process"/>
    <property type="evidence" value="ECO:0007669"/>
    <property type="project" value="UniProtKB-UniRule"/>
</dbReference>
<dbReference type="SUPFAM" id="SSF53800">
    <property type="entry name" value="Chelatase"/>
    <property type="match status" value="1"/>
</dbReference>
<dbReference type="InterPro" id="IPR001015">
    <property type="entry name" value="Ferrochelatase"/>
</dbReference>
<dbReference type="EMBL" id="CP011312">
    <property type="protein sequence ID" value="AKE41246.1"/>
    <property type="molecule type" value="Genomic_DNA"/>
</dbReference>
<dbReference type="InterPro" id="IPR033659">
    <property type="entry name" value="Ferrochelatase_N"/>
</dbReference>
<comment type="caution">
    <text evidence="7">Lacks conserved residue(s) required for the propagation of feature annotation.</text>
</comment>
<dbReference type="GO" id="GO:0005737">
    <property type="term" value="C:cytoplasm"/>
    <property type="evidence" value="ECO:0007669"/>
    <property type="project" value="UniProtKB-SubCell"/>
</dbReference>
<reference evidence="9 10" key="1">
    <citation type="journal article" date="2015" name="Genome Announc.">
        <title>Complete Genome Sequence of Corynebacterium kutscheri DSM 20755, a Corynebacterial Type Strain with Remarkably Low G+C Content of Chromosomal DNA.</title>
        <authorList>
            <person name="Ruckert C."/>
            <person name="Albersmeier A."/>
            <person name="Winkler A."/>
            <person name="Tauch A."/>
        </authorList>
    </citation>
    <scope>NUCLEOTIDE SEQUENCE [LARGE SCALE GENOMIC DNA]</scope>
    <source>
        <strain evidence="9 10">DSM 20755</strain>
    </source>
</reference>
<dbReference type="Proteomes" id="UP000033457">
    <property type="component" value="Chromosome"/>
</dbReference>
<feature type="binding site" evidence="7">
    <location>
        <position position="70"/>
    </location>
    <ligand>
        <name>Fe-coproporphyrin III</name>
        <dbReference type="ChEBI" id="CHEBI:68438"/>
    </ligand>
</feature>
<comment type="pathway">
    <text evidence="1 7">Porphyrin-containing compound metabolism; protoheme biosynthesis.</text>
</comment>
<keyword evidence="3 7" id="KW-0350">Heme biosynthesis</keyword>
<evidence type="ECO:0000256" key="1">
    <source>
        <dbReference type="ARBA" id="ARBA00004744"/>
    </source>
</evidence>
<sequence length="377" mass="41590">MAFTAGYEVDKAIANLSVENIDALLVLSFGGPERPEDVRPFLENVTRGRGIPAERLDEVAVHYHHFGGKSPLNDLNREIIANVEKELHQRGLSIPVYFGNRNWHPYANDVAERMYADGHRTIAVLATSAWGGYSGCRQYGEDIIAMLNHLAHTVGTDEPLHFIRLRQFFDHPKFIDANVQAVNEAFAQVTPGKSTRLVFTAHSIPVLANTASGTSEDGTLYSNQVYEAARLVAERAQAGAYAQHYDLVWQSASGDGKIAWLEPDILDFAQEVREKDGDDAIVVCSIGFISDHMEVVWDLDNELQYEAQKMGLEVVRALTIGPSTEFAEMVVDIIDESLNPQKALHLGTVVSKGCTYNGAPCQPECCQPARRKPPVAT</sequence>
<organism evidence="9 10">
    <name type="scientific">Corynebacterium kutscheri</name>
    <dbReference type="NCBI Taxonomy" id="35755"/>
    <lineage>
        <taxon>Bacteria</taxon>
        <taxon>Bacillati</taxon>
        <taxon>Actinomycetota</taxon>
        <taxon>Actinomycetes</taxon>
        <taxon>Mycobacteriales</taxon>
        <taxon>Corynebacteriaceae</taxon>
        <taxon>Corynebacterium</taxon>
    </lineage>
</organism>
<dbReference type="AlphaFoldDB" id="A0A0F6TDH0"/>
<dbReference type="UniPathway" id="UPA00252"/>
<evidence type="ECO:0000256" key="5">
    <source>
        <dbReference type="ARBA" id="ARBA00023244"/>
    </source>
</evidence>
<evidence type="ECO:0000313" key="9">
    <source>
        <dbReference type="EMBL" id="AKE41246.1"/>
    </source>
</evidence>
<dbReference type="NCBIfam" id="NF000689">
    <property type="entry name" value="PRK00035.2-1"/>
    <property type="match status" value="1"/>
</dbReference>
<dbReference type="GO" id="GO:0046872">
    <property type="term" value="F:metal ion binding"/>
    <property type="evidence" value="ECO:0007669"/>
    <property type="project" value="UniProtKB-KW"/>
</dbReference>
<keyword evidence="7" id="KW-0479">Metal-binding</keyword>
<evidence type="ECO:0000256" key="3">
    <source>
        <dbReference type="ARBA" id="ARBA00023133"/>
    </source>
</evidence>
<dbReference type="PANTHER" id="PTHR11108">
    <property type="entry name" value="FERROCHELATASE"/>
    <property type="match status" value="1"/>
</dbReference>
<name>A0A0F6TDH0_9CORY</name>
<accession>A0A0F6TDH0</accession>
<keyword evidence="10" id="KW-1185">Reference proteome</keyword>
<keyword evidence="4 7" id="KW-0456">Lyase</keyword>
<dbReference type="Gene3D" id="3.40.50.1400">
    <property type="match status" value="2"/>
</dbReference>
<dbReference type="KEGG" id="cku:UL82_05355"/>
<proteinExistence type="inferred from homology"/>
<dbReference type="OrthoDB" id="9776380at2"/>
<feature type="binding site" evidence="7">
    <location>
        <position position="294"/>
    </location>
    <ligand>
        <name>Fe(2+)</name>
        <dbReference type="ChEBI" id="CHEBI:29033"/>
    </ligand>
</feature>
<dbReference type="Pfam" id="PF00762">
    <property type="entry name" value="Ferrochelatase"/>
    <property type="match status" value="1"/>
</dbReference>
<dbReference type="PANTHER" id="PTHR11108:SF1">
    <property type="entry name" value="FERROCHELATASE, MITOCHONDRIAL"/>
    <property type="match status" value="1"/>
</dbReference>
<keyword evidence="5 7" id="KW-0627">Porphyrin biosynthesis</keyword>
<dbReference type="HAMAP" id="MF_00323">
    <property type="entry name" value="Ferrochelatase"/>
    <property type="match status" value="1"/>
</dbReference>
<dbReference type="GO" id="GO:0004325">
    <property type="term" value="F:ferrochelatase activity"/>
    <property type="evidence" value="ECO:0007669"/>
    <property type="project" value="UniProtKB-UniRule"/>
</dbReference>
<keyword evidence="7" id="KW-0963">Cytoplasm</keyword>
<evidence type="ECO:0000256" key="6">
    <source>
        <dbReference type="ARBA" id="ARBA00024536"/>
    </source>
</evidence>
<protein>
    <recommendedName>
        <fullName evidence="7">Coproporphyrin III ferrochelatase</fullName>
        <ecNumber evidence="7">4.99.1.9</ecNumber>
    </recommendedName>
</protein>
<evidence type="ECO:0000313" key="10">
    <source>
        <dbReference type="Proteomes" id="UP000033457"/>
    </source>
</evidence>
<dbReference type="CDD" id="cd00419">
    <property type="entry name" value="Ferrochelatase_C"/>
    <property type="match status" value="1"/>
</dbReference>
<evidence type="ECO:0000256" key="4">
    <source>
        <dbReference type="ARBA" id="ARBA00023239"/>
    </source>
</evidence>
<dbReference type="STRING" id="35755.UL82_05355"/>
<evidence type="ECO:0000256" key="8">
    <source>
        <dbReference type="RuleBase" id="RU004185"/>
    </source>
</evidence>
<dbReference type="RefSeq" id="WP_046441246.1">
    <property type="nucleotide sequence ID" value="NZ_CP011312.1"/>
</dbReference>